<dbReference type="EMBL" id="KI925462">
    <property type="protein sequence ID" value="ETW77733.1"/>
    <property type="molecule type" value="Genomic_DNA"/>
</dbReference>
<dbReference type="GeneID" id="20666243"/>
<dbReference type="InParanoid" id="W4JVZ8"/>
<dbReference type="AlphaFoldDB" id="W4JVZ8"/>
<evidence type="ECO:0000256" key="1">
    <source>
        <dbReference type="SAM" id="SignalP"/>
    </source>
</evidence>
<evidence type="ECO:0000313" key="2">
    <source>
        <dbReference type="EMBL" id="ETW77733.1"/>
    </source>
</evidence>
<feature type="signal peptide" evidence="1">
    <location>
        <begin position="1"/>
        <end position="22"/>
    </location>
</feature>
<keyword evidence="1" id="KW-0732">Signal</keyword>
<gene>
    <name evidence="2" type="ORF">HETIRDRAFT_107400</name>
</gene>
<reference evidence="2 3" key="1">
    <citation type="journal article" date="2012" name="New Phytol.">
        <title>Insight into trade-off between wood decay and parasitism from the genome of a fungal forest pathogen.</title>
        <authorList>
            <person name="Olson A."/>
            <person name="Aerts A."/>
            <person name="Asiegbu F."/>
            <person name="Belbahri L."/>
            <person name="Bouzid O."/>
            <person name="Broberg A."/>
            <person name="Canback B."/>
            <person name="Coutinho P.M."/>
            <person name="Cullen D."/>
            <person name="Dalman K."/>
            <person name="Deflorio G."/>
            <person name="van Diepen L.T."/>
            <person name="Dunand C."/>
            <person name="Duplessis S."/>
            <person name="Durling M."/>
            <person name="Gonthier P."/>
            <person name="Grimwood J."/>
            <person name="Fossdal C.G."/>
            <person name="Hansson D."/>
            <person name="Henrissat B."/>
            <person name="Hietala A."/>
            <person name="Himmelstrand K."/>
            <person name="Hoffmeister D."/>
            <person name="Hogberg N."/>
            <person name="James T.Y."/>
            <person name="Karlsson M."/>
            <person name="Kohler A."/>
            <person name="Kues U."/>
            <person name="Lee Y.H."/>
            <person name="Lin Y.C."/>
            <person name="Lind M."/>
            <person name="Lindquist E."/>
            <person name="Lombard V."/>
            <person name="Lucas S."/>
            <person name="Lunden K."/>
            <person name="Morin E."/>
            <person name="Murat C."/>
            <person name="Park J."/>
            <person name="Raffaello T."/>
            <person name="Rouze P."/>
            <person name="Salamov A."/>
            <person name="Schmutz J."/>
            <person name="Solheim H."/>
            <person name="Stahlberg J."/>
            <person name="Velez H."/>
            <person name="de Vries R.P."/>
            <person name="Wiebenga A."/>
            <person name="Woodward S."/>
            <person name="Yakovlev I."/>
            <person name="Garbelotto M."/>
            <person name="Martin F."/>
            <person name="Grigoriev I.V."/>
            <person name="Stenlid J."/>
        </authorList>
    </citation>
    <scope>NUCLEOTIDE SEQUENCE [LARGE SCALE GENOMIC DNA]</scope>
    <source>
        <strain evidence="2 3">TC 32-1</strain>
    </source>
</reference>
<dbReference type="RefSeq" id="XP_009549768.1">
    <property type="nucleotide sequence ID" value="XM_009551473.1"/>
</dbReference>
<dbReference type="HOGENOM" id="CLU_1959860_0_0_1"/>
<keyword evidence="3" id="KW-1185">Reference proteome</keyword>
<proteinExistence type="predicted"/>
<organism evidence="2 3">
    <name type="scientific">Heterobasidion irregulare (strain TC 32-1)</name>
    <dbReference type="NCBI Taxonomy" id="747525"/>
    <lineage>
        <taxon>Eukaryota</taxon>
        <taxon>Fungi</taxon>
        <taxon>Dikarya</taxon>
        <taxon>Basidiomycota</taxon>
        <taxon>Agaricomycotina</taxon>
        <taxon>Agaricomycetes</taxon>
        <taxon>Russulales</taxon>
        <taxon>Bondarzewiaceae</taxon>
        <taxon>Heterobasidion</taxon>
        <taxon>Heterobasidion annosum species complex</taxon>
    </lineage>
</organism>
<sequence length="128" mass="13897">MAHSSNLVTVHLFTFWVTHLEGLGKGSRYLLPKPEVLRLHMKDTSRNAALLSSPVCSSFLTRGFTSGRRDGYKSGIRNGTPMTHSAYVECHLGAGDGPGIYLAMHAAKMVGQGWSASVHDVFLALTPR</sequence>
<name>W4JVZ8_HETIT</name>
<evidence type="ECO:0000313" key="3">
    <source>
        <dbReference type="Proteomes" id="UP000030671"/>
    </source>
</evidence>
<protein>
    <submittedName>
        <fullName evidence="2">Uncharacterized protein</fullName>
    </submittedName>
</protein>
<feature type="chain" id="PRO_5004843870" evidence="1">
    <location>
        <begin position="23"/>
        <end position="128"/>
    </location>
</feature>
<dbReference type="KEGG" id="hir:HETIRDRAFT_107400"/>
<accession>W4JVZ8</accession>
<dbReference type="Proteomes" id="UP000030671">
    <property type="component" value="Unassembled WGS sequence"/>
</dbReference>